<feature type="transmembrane region" description="Helical" evidence="1">
    <location>
        <begin position="38"/>
        <end position="58"/>
    </location>
</feature>
<evidence type="ECO:0000313" key="3">
    <source>
        <dbReference type="EMBL" id="PWJ11805.1"/>
    </source>
</evidence>
<keyword evidence="1" id="KW-0812">Transmembrane</keyword>
<dbReference type="SUPFAM" id="SSF55073">
    <property type="entry name" value="Nucleotide cyclase"/>
    <property type="match status" value="1"/>
</dbReference>
<feature type="domain" description="GGDEF" evidence="2">
    <location>
        <begin position="247"/>
        <end position="375"/>
    </location>
</feature>
<dbReference type="NCBIfam" id="TIGR00254">
    <property type="entry name" value="GGDEF"/>
    <property type="match status" value="1"/>
</dbReference>
<dbReference type="EMBL" id="QGDI01000008">
    <property type="protein sequence ID" value="PWJ11805.1"/>
    <property type="molecule type" value="Genomic_DNA"/>
</dbReference>
<dbReference type="PANTHER" id="PTHR45138">
    <property type="entry name" value="REGULATORY COMPONENTS OF SENSORY TRANSDUCTION SYSTEM"/>
    <property type="match status" value="1"/>
</dbReference>
<feature type="transmembrane region" description="Helical" evidence="1">
    <location>
        <begin position="146"/>
        <end position="166"/>
    </location>
</feature>
<dbReference type="Pfam" id="PF00990">
    <property type="entry name" value="GGDEF"/>
    <property type="match status" value="1"/>
</dbReference>
<keyword evidence="1" id="KW-0472">Membrane</keyword>
<dbReference type="InterPro" id="IPR043128">
    <property type="entry name" value="Rev_trsase/Diguanyl_cyclase"/>
</dbReference>
<dbReference type="CDD" id="cd01949">
    <property type="entry name" value="GGDEF"/>
    <property type="match status" value="1"/>
</dbReference>
<dbReference type="Gene3D" id="3.30.70.270">
    <property type="match status" value="1"/>
</dbReference>
<dbReference type="OrthoDB" id="9804955at2"/>
<dbReference type="InterPro" id="IPR000160">
    <property type="entry name" value="GGDEF_dom"/>
</dbReference>
<evidence type="ECO:0000259" key="2">
    <source>
        <dbReference type="PROSITE" id="PS50887"/>
    </source>
</evidence>
<dbReference type="RefSeq" id="WP_109726832.1">
    <property type="nucleotide sequence ID" value="NZ_QGDI01000008.1"/>
</dbReference>
<keyword evidence="1" id="KW-1133">Transmembrane helix</keyword>
<feature type="transmembrane region" description="Helical" evidence="1">
    <location>
        <begin position="70"/>
        <end position="94"/>
    </location>
</feature>
<dbReference type="GO" id="GO:0052621">
    <property type="term" value="F:diguanylate cyclase activity"/>
    <property type="evidence" value="ECO:0007669"/>
    <property type="project" value="TreeGrafter"/>
</dbReference>
<evidence type="ECO:0000313" key="4">
    <source>
        <dbReference type="Proteomes" id="UP000245720"/>
    </source>
</evidence>
<reference evidence="3 4" key="1">
    <citation type="submission" date="2018-05" db="EMBL/GenBank/DDBJ databases">
        <title>The Hungate 1000. A catalogue of reference genomes from the rumen microbiome.</title>
        <authorList>
            <person name="Kelly W."/>
        </authorList>
    </citation>
    <scope>NUCLEOTIDE SEQUENCE [LARGE SCALE GENOMIC DNA]</scope>
    <source>
        <strain evidence="3 4">SAb67</strain>
    </source>
</reference>
<dbReference type="Proteomes" id="UP000245720">
    <property type="component" value="Unassembled WGS sequence"/>
</dbReference>
<dbReference type="SMART" id="SM00267">
    <property type="entry name" value="GGDEF"/>
    <property type="match status" value="1"/>
</dbReference>
<dbReference type="PROSITE" id="PS50887">
    <property type="entry name" value="GGDEF"/>
    <property type="match status" value="1"/>
</dbReference>
<feature type="transmembrane region" description="Helical" evidence="1">
    <location>
        <begin position="106"/>
        <end position="126"/>
    </location>
</feature>
<name>A0A315XWQ2_RUMFL</name>
<dbReference type="AlphaFoldDB" id="A0A315XWQ2"/>
<gene>
    <name evidence="3" type="ORF">IE37_02067</name>
</gene>
<dbReference type="PANTHER" id="PTHR45138:SF9">
    <property type="entry name" value="DIGUANYLATE CYCLASE DGCM-RELATED"/>
    <property type="match status" value="1"/>
</dbReference>
<proteinExistence type="predicted"/>
<evidence type="ECO:0000256" key="1">
    <source>
        <dbReference type="SAM" id="Phobius"/>
    </source>
</evidence>
<comment type="caution">
    <text evidence="3">The sequence shown here is derived from an EMBL/GenBank/DDBJ whole genome shotgun (WGS) entry which is preliminary data.</text>
</comment>
<feature type="transmembrane region" description="Helical" evidence="1">
    <location>
        <begin position="178"/>
        <end position="202"/>
    </location>
</feature>
<sequence length="375" mass="42449">MNLQSIIVTNCIGIAMLVVLQISSYLVRQRKLPSDRIFTAMIFLTAAACATETLSFMVDGKSFFGARAAAFITNSLAYAINVTVSYLWCIYVDLRLYKQESRLKKYYSWLGLPTILLILALIPNIKWGYLFTVDSANVYHRQPIGYIYYISVFLYLGFSVCVRYRYYKGSPKTRFFPIWMFLLPIIIGTSAQMVFYGISLAWCSVALGLVGTHMSLQNELSYIDPLTKLCNRNYLDHVLAEVSRKGTTMGGVMIDIDFFKSINDMYGHSVGDEALISAAEIINAAKPSKSLSVRFAGDEFIIIARVDSEFDLINMENSLRNQLDKFNSSDRTPYKLSFSIGTAIFSGKKTIDSFLNEMDDNMYKEKKSKHCRSTA</sequence>
<accession>A0A315XWQ2</accession>
<feature type="transmembrane region" description="Helical" evidence="1">
    <location>
        <begin position="6"/>
        <end position="26"/>
    </location>
</feature>
<protein>
    <submittedName>
        <fullName evidence="3">Diguanylate cyclase (GGDEF)-like protein</fullName>
    </submittedName>
</protein>
<organism evidence="3 4">
    <name type="scientific">Ruminococcus flavefaciens</name>
    <dbReference type="NCBI Taxonomy" id="1265"/>
    <lineage>
        <taxon>Bacteria</taxon>
        <taxon>Bacillati</taxon>
        <taxon>Bacillota</taxon>
        <taxon>Clostridia</taxon>
        <taxon>Eubacteriales</taxon>
        <taxon>Oscillospiraceae</taxon>
        <taxon>Ruminococcus</taxon>
    </lineage>
</organism>
<dbReference type="InterPro" id="IPR050469">
    <property type="entry name" value="Diguanylate_Cyclase"/>
</dbReference>
<dbReference type="InterPro" id="IPR029787">
    <property type="entry name" value="Nucleotide_cyclase"/>
</dbReference>